<feature type="domain" description="WCX" evidence="1">
    <location>
        <begin position="304"/>
        <end position="338"/>
    </location>
</feature>
<reference evidence="2 3" key="1">
    <citation type="submission" date="2016-10" db="EMBL/GenBank/DDBJ databases">
        <authorList>
            <person name="de Groot N.N."/>
        </authorList>
    </citation>
    <scope>NUCLEOTIDE SEQUENCE [LARGE SCALE GENOMIC DNA]</scope>
    <source>
        <strain evidence="2 3">DSM 46701</strain>
    </source>
</reference>
<keyword evidence="2" id="KW-0238">DNA-binding</keyword>
<evidence type="ECO:0000313" key="2">
    <source>
        <dbReference type="EMBL" id="SEN15045.1"/>
    </source>
</evidence>
<evidence type="ECO:0000313" key="3">
    <source>
        <dbReference type="Proteomes" id="UP000199695"/>
    </source>
</evidence>
<dbReference type="Pfam" id="PF25583">
    <property type="entry name" value="WCX"/>
    <property type="match status" value="1"/>
</dbReference>
<dbReference type="InterPro" id="IPR051534">
    <property type="entry name" value="CBASS_pafABC_assoc_protein"/>
</dbReference>
<dbReference type="PROSITE" id="PS52050">
    <property type="entry name" value="WYL"/>
    <property type="match status" value="1"/>
</dbReference>
<dbReference type="AlphaFoldDB" id="A0A1H8E6E3"/>
<organism evidence="2 3">
    <name type="scientific">Lihuaxuella thermophila</name>
    <dbReference type="NCBI Taxonomy" id="1173111"/>
    <lineage>
        <taxon>Bacteria</taxon>
        <taxon>Bacillati</taxon>
        <taxon>Bacillota</taxon>
        <taxon>Bacilli</taxon>
        <taxon>Bacillales</taxon>
        <taxon>Thermoactinomycetaceae</taxon>
        <taxon>Lihuaxuella</taxon>
    </lineage>
</organism>
<evidence type="ECO:0000259" key="1">
    <source>
        <dbReference type="Pfam" id="PF25583"/>
    </source>
</evidence>
<dbReference type="GO" id="GO:0003677">
    <property type="term" value="F:DNA binding"/>
    <property type="evidence" value="ECO:0007669"/>
    <property type="project" value="UniProtKB-KW"/>
</dbReference>
<dbReference type="InterPro" id="IPR036388">
    <property type="entry name" value="WH-like_DNA-bd_sf"/>
</dbReference>
<accession>A0A1H8E6E3</accession>
<protein>
    <submittedName>
        <fullName evidence="2">Predicted DNA-binding transcriptional regulator YafY, contains an HTH and WYL domains</fullName>
    </submittedName>
</protein>
<dbReference type="PANTHER" id="PTHR34580">
    <property type="match status" value="1"/>
</dbReference>
<gene>
    <name evidence="2" type="ORF">SAMN05444955_106156</name>
</gene>
<dbReference type="STRING" id="1173111.SAMN05444955_106156"/>
<proteinExistence type="predicted"/>
<sequence>MKKQARVERLFDMIARLLVDPGPHSIKETAQRYGVSERQIRKDIDVLIKLLNEPNQKEYIIKKHGKYEGNFSRSLASLNSEVRLYLFLALKQVEPLLQNARAYESLFKHACSVLSENDVKCLKEWSRFYHISRFGYPKKRSHFYQSLHEVFDAILLSQVIRFTHKNQVKYLDPFMVYYTKSVFYIIGNPLYEPDLENNKVQLRHYRLDRLQELRRLVQFRSPLEKEGKYHEVLSFKEEQAKVYLAQMLEAESYQGRKDYRLYILDEKVFERISEKEWHRNQQITPIRKKMNGKYVYGEIRIPRIASPTELKEWVLRWGSAMEVVEPIEFKKEIEQEVKLLYERIYKIGPWK</sequence>
<dbReference type="OrthoDB" id="9815009at2"/>
<dbReference type="RefSeq" id="WP_089967305.1">
    <property type="nucleotide sequence ID" value="NZ_FOCQ01000006.1"/>
</dbReference>
<dbReference type="InterPro" id="IPR057727">
    <property type="entry name" value="WCX_dom"/>
</dbReference>
<dbReference type="PANTHER" id="PTHR34580:SF1">
    <property type="entry name" value="PROTEIN PAFC"/>
    <property type="match status" value="1"/>
</dbReference>
<keyword evidence="3" id="KW-1185">Reference proteome</keyword>
<name>A0A1H8E6E3_9BACL</name>
<dbReference type="EMBL" id="FOCQ01000006">
    <property type="protein sequence ID" value="SEN15045.1"/>
    <property type="molecule type" value="Genomic_DNA"/>
</dbReference>
<dbReference type="Proteomes" id="UP000199695">
    <property type="component" value="Unassembled WGS sequence"/>
</dbReference>
<dbReference type="Gene3D" id="1.10.10.10">
    <property type="entry name" value="Winged helix-like DNA-binding domain superfamily/Winged helix DNA-binding domain"/>
    <property type="match status" value="1"/>
</dbReference>